<dbReference type="SUPFAM" id="SSF47413">
    <property type="entry name" value="lambda repressor-like DNA-binding domains"/>
    <property type="match status" value="1"/>
</dbReference>
<dbReference type="Pfam" id="PF00356">
    <property type="entry name" value="LacI"/>
    <property type="match status" value="1"/>
</dbReference>
<gene>
    <name evidence="5" type="ORF">MNBD_ALPHA09-1174</name>
</gene>
<keyword evidence="2" id="KW-0238">DNA-binding</keyword>
<dbReference type="EMBL" id="UOEM01000005">
    <property type="protein sequence ID" value="VAW10155.1"/>
    <property type="molecule type" value="Genomic_DNA"/>
</dbReference>
<dbReference type="InterPro" id="IPR010982">
    <property type="entry name" value="Lambda_DNA-bd_dom_sf"/>
</dbReference>
<dbReference type="PANTHER" id="PTHR30146">
    <property type="entry name" value="LACI-RELATED TRANSCRIPTIONAL REPRESSOR"/>
    <property type="match status" value="1"/>
</dbReference>
<evidence type="ECO:0000313" key="5">
    <source>
        <dbReference type="EMBL" id="VAW10155.1"/>
    </source>
</evidence>
<evidence type="ECO:0000256" key="1">
    <source>
        <dbReference type="ARBA" id="ARBA00023015"/>
    </source>
</evidence>
<evidence type="ECO:0000256" key="2">
    <source>
        <dbReference type="ARBA" id="ARBA00023125"/>
    </source>
</evidence>
<dbReference type="SMART" id="SM00354">
    <property type="entry name" value="HTH_LACI"/>
    <property type="match status" value="1"/>
</dbReference>
<proteinExistence type="predicted"/>
<dbReference type="Gene3D" id="3.40.50.2300">
    <property type="match status" value="2"/>
</dbReference>
<dbReference type="GO" id="GO:0000976">
    <property type="term" value="F:transcription cis-regulatory region binding"/>
    <property type="evidence" value="ECO:0007669"/>
    <property type="project" value="TreeGrafter"/>
</dbReference>
<dbReference type="AlphaFoldDB" id="A0A3B0SW33"/>
<dbReference type="PRINTS" id="PR00036">
    <property type="entry name" value="HTHLACI"/>
</dbReference>
<dbReference type="InterPro" id="IPR000843">
    <property type="entry name" value="HTH_LacI"/>
</dbReference>
<evidence type="ECO:0000256" key="3">
    <source>
        <dbReference type="ARBA" id="ARBA00023163"/>
    </source>
</evidence>
<accession>A0A3B0SW33</accession>
<organism evidence="5">
    <name type="scientific">hydrothermal vent metagenome</name>
    <dbReference type="NCBI Taxonomy" id="652676"/>
    <lineage>
        <taxon>unclassified sequences</taxon>
        <taxon>metagenomes</taxon>
        <taxon>ecological metagenomes</taxon>
    </lineage>
</organism>
<feature type="domain" description="HTH lacI-type" evidence="4">
    <location>
        <begin position="17"/>
        <end position="71"/>
    </location>
</feature>
<dbReference type="InterPro" id="IPR046335">
    <property type="entry name" value="LacI/GalR-like_sensor"/>
</dbReference>
<dbReference type="PROSITE" id="PS00356">
    <property type="entry name" value="HTH_LACI_1"/>
    <property type="match status" value="1"/>
</dbReference>
<dbReference type="GO" id="GO:0003700">
    <property type="term" value="F:DNA-binding transcription factor activity"/>
    <property type="evidence" value="ECO:0007669"/>
    <property type="project" value="TreeGrafter"/>
</dbReference>
<dbReference type="Gene3D" id="1.10.260.40">
    <property type="entry name" value="lambda repressor-like DNA-binding domains"/>
    <property type="match status" value="1"/>
</dbReference>
<evidence type="ECO:0000259" key="4">
    <source>
        <dbReference type="PROSITE" id="PS50932"/>
    </source>
</evidence>
<dbReference type="Pfam" id="PF13377">
    <property type="entry name" value="Peripla_BP_3"/>
    <property type="match status" value="1"/>
</dbReference>
<dbReference type="CDD" id="cd01392">
    <property type="entry name" value="HTH_LacI"/>
    <property type="match status" value="1"/>
</dbReference>
<dbReference type="InterPro" id="IPR028082">
    <property type="entry name" value="Peripla_BP_I"/>
</dbReference>
<reference evidence="5" key="1">
    <citation type="submission" date="2018-06" db="EMBL/GenBank/DDBJ databases">
        <authorList>
            <person name="Zhirakovskaya E."/>
        </authorList>
    </citation>
    <scope>NUCLEOTIDE SEQUENCE</scope>
</reference>
<dbReference type="PANTHER" id="PTHR30146:SF138">
    <property type="entry name" value="TRANSCRIPTIONAL REGULATORY PROTEIN"/>
    <property type="match status" value="1"/>
</dbReference>
<name>A0A3B0SW33_9ZZZZ</name>
<dbReference type="SUPFAM" id="SSF53822">
    <property type="entry name" value="Periplasmic binding protein-like I"/>
    <property type="match status" value="1"/>
</dbReference>
<keyword evidence="3" id="KW-0804">Transcription</keyword>
<sequence>MRRPLVKRLQEPAPSRPTVNDVARAAGVSTATVSRVLNASADVSEALKIKVTQTMEQMGYVRDATARALATKRSFLLGLILPRRMEPFGSSVLAAFENTNKANGFGTLLVRSSWTRTDIRESLRHLLENGVEGVFSAGPLEETNIAALIMGREFTLITLADGEAVCGTATDTGPSATAPGAIDLALGATARRLAANVTAMGHRRIAIVTEPLVEAPICSGLAHGIGQNISAAGISAPLIIETDCSIEAGAHAFAALMEQPEPPTMVFCFSDALAMGMLFEAGRRGLAVPQDVSIAALTSPRAARAMTPALSGIELDPTEIGALAAESLNARIKARPVAHRLRLPATVTLRDSLGPPKAE</sequence>
<keyword evidence="1" id="KW-0805">Transcription regulation</keyword>
<dbReference type="PROSITE" id="PS50932">
    <property type="entry name" value="HTH_LACI_2"/>
    <property type="match status" value="1"/>
</dbReference>
<protein>
    <recommendedName>
        <fullName evidence="4">HTH lacI-type domain-containing protein</fullName>
    </recommendedName>
</protein>